<organism evidence="1 2">
    <name type="scientific">Pseudomonas kuykendallii</name>
    <dbReference type="NCBI Taxonomy" id="1007099"/>
    <lineage>
        <taxon>Bacteria</taxon>
        <taxon>Pseudomonadati</taxon>
        <taxon>Pseudomonadota</taxon>
        <taxon>Gammaproteobacteria</taxon>
        <taxon>Pseudomonadales</taxon>
        <taxon>Pseudomonadaceae</taxon>
        <taxon>Pseudomonas</taxon>
    </lineage>
</organism>
<reference evidence="1 2" key="1">
    <citation type="submission" date="2017-08" db="EMBL/GenBank/DDBJ databases">
        <title>Infants hospitalized years apart are colonized by the same room-sourced microbial strains.</title>
        <authorList>
            <person name="Brooks B."/>
            <person name="Olm M.R."/>
            <person name="Firek B.A."/>
            <person name="Baker R."/>
            <person name="Thomas B.C."/>
            <person name="Morowitz M.J."/>
            <person name="Banfield J.F."/>
        </authorList>
    </citation>
    <scope>NUCLEOTIDE SEQUENCE [LARGE SCALE GENOMIC DNA]</scope>
    <source>
        <strain evidence="1">S2_009_000_R2_77</strain>
    </source>
</reference>
<proteinExistence type="predicted"/>
<protein>
    <recommendedName>
        <fullName evidence="3">DUF3509 domain-containing protein</fullName>
    </recommendedName>
</protein>
<dbReference type="InterPro" id="IPR021898">
    <property type="entry name" value="DUF3509"/>
</dbReference>
<sequence>MHQALETIAASFPGYQTSATARPDGGYLLALRGEDGSEIKRVVSAAQITTHARIECLISTMRRDMALQFGEVPPVESLRRLREAGLPTYHHA</sequence>
<comment type="caution">
    <text evidence="1">The sequence shown here is derived from an EMBL/GenBank/DDBJ whole genome shotgun (WGS) entry which is preliminary data.</text>
</comment>
<accession>A0A2W5CZV6</accession>
<dbReference type="RefSeq" id="WP_273233472.1">
    <property type="nucleotide sequence ID" value="NZ_QFOH01000018.1"/>
</dbReference>
<dbReference type="EMBL" id="QFOH01000018">
    <property type="protein sequence ID" value="PZP22617.1"/>
    <property type="molecule type" value="Genomic_DNA"/>
</dbReference>
<evidence type="ECO:0000313" key="1">
    <source>
        <dbReference type="EMBL" id="PZP22617.1"/>
    </source>
</evidence>
<name>A0A2W5CZV6_9PSED</name>
<evidence type="ECO:0008006" key="3">
    <source>
        <dbReference type="Google" id="ProtNLM"/>
    </source>
</evidence>
<gene>
    <name evidence="1" type="ORF">DI599_15340</name>
</gene>
<dbReference type="Proteomes" id="UP000249198">
    <property type="component" value="Unassembled WGS sequence"/>
</dbReference>
<evidence type="ECO:0000313" key="2">
    <source>
        <dbReference type="Proteomes" id="UP000249198"/>
    </source>
</evidence>
<dbReference type="Pfam" id="PF12021">
    <property type="entry name" value="DUF3509"/>
    <property type="match status" value="1"/>
</dbReference>
<dbReference type="AlphaFoldDB" id="A0A2W5CZV6"/>